<evidence type="ECO:0000313" key="4">
    <source>
        <dbReference type="EMBL" id="WMT17124.1"/>
    </source>
</evidence>
<organism evidence="4 5">
    <name type="scientific">Serratia fonticola</name>
    <dbReference type="NCBI Taxonomy" id="47917"/>
    <lineage>
        <taxon>Bacteria</taxon>
        <taxon>Pseudomonadati</taxon>
        <taxon>Pseudomonadota</taxon>
        <taxon>Gammaproteobacteria</taxon>
        <taxon>Enterobacterales</taxon>
        <taxon>Yersiniaceae</taxon>
        <taxon>Serratia</taxon>
    </lineage>
</organism>
<accession>A0ABY9PUI0</accession>
<reference evidence="4 5" key="1">
    <citation type="submission" date="2023-08" db="EMBL/GenBank/DDBJ databases">
        <title>Complete Genome and Methylome dissection of Serratia fonticola NEB369.</title>
        <authorList>
            <person name="Fomenkov A."/>
            <person name="Roberts R.D."/>
        </authorList>
    </citation>
    <scope>NUCLEOTIDE SEQUENCE [LARGE SCALE GENOMIC DNA]</scope>
    <source>
        <strain evidence="4 5">NEB369</strain>
    </source>
</reference>
<dbReference type="InterPro" id="IPR036291">
    <property type="entry name" value="NAD(P)-bd_dom_sf"/>
</dbReference>
<keyword evidence="1" id="KW-0596">Phosphopantetheine</keyword>
<dbReference type="InterPro" id="IPR013120">
    <property type="entry name" value="FAR_NAD-bd"/>
</dbReference>
<evidence type="ECO:0000313" key="5">
    <source>
        <dbReference type="Proteomes" id="UP001235341"/>
    </source>
</evidence>
<dbReference type="CDD" id="cd05235">
    <property type="entry name" value="SDR_e1"/>
    <property type="match status" value="1"/>
</dbReference>
<protein>
    <submittedName>
        <fullName evidence="4">Thioester reductase domain-containing protein</fullName>
    </submittedName>
</protein>
<feature type="domain" description="Thioester reductase (TE)" evidence="3">
    <location>
        <begin position="9"/>
        <end position="249"/>
    </location>
</feature>
<keyword evidence="5" id="KW-1185">Reference proteome</keyword>
<gene>
    <name evidence="4" type="ORF">RFB13_12710</name>
</gene>
<dbReference type="EMBL" id="CP133586">
    <property type="protein sequence ID" value="WMT17124.1"/>
    <property type="molecule type" value="Genomic_DNA"/>
</dbReference>
<sequence>MESKINILITGATGFVGAYLLRDILADASVGKIYLLCRNIQSDNERQRLIDAYHKFSIDSLDVLAYTKNIRMIEGDITQPSLGINRVHYQELCKEVDVIYHVAARVNHIRSYEALKGANVDSLADIISMARTEKSKIVNFVSTLGSAAKKDTQGFYVEELADDSAPWHSDMGYLQSKWEAEKLLSCFQNEGGKTNLFRLGYISGHSQTGAALFANNQFMLLVKSCIQLGYAPVLARTINFTPIDYTVALMSQPKYRYQGGEVLNLFNYNGLIDWSDIVNWLNARGYNIKIIPFYEWQSKLLADNNENALHRFLPLYGSEGARDKILRFGLEIEKFHYKNVKEATESAKYVLPLLKYELLDRYLGYLQSQKFLPVPQGKNELF</sequence>
<dbReference type="SUPFAM" id="SSF51735">
    <property type="entry name" value="NAD(P)-binding Rossmann-fold domains"/>
    <property type="match status" value="1"/>
</dbReference>
<dbReference type="PANTHER" id="PTHR44845">
    <property type="entry name" value="CARRIER DOMAIN-CONTAINING PROTEIN"/>
    <property type="match status" value="1"/>
</dbReference>
<name>A0ABY9PUI0_SERFO</name>
<dbReference type="RefSeq" id="WP_309206661.1">
    <property type="nucleotide sequence ID" value="NZ_CP133586.1"/>
</dbReference>
<dbReference type="PANTHER" id="PTHR44845:SF1">
    <property type="entry name" value="L-2-AMINOADIPATE REDUCTASE"/>
    <property type="match status" value="1"/>
</dbReference>
<dbReference type="Pfam" id="PF07993">
    <property type="entry name" value="NAD_binding_4"/>
    <property type="match status" value="1"/>
</dbReference>
<evidence type="ECO:0000256" key="1">
    <source>
        <dbReference type="ARBA" id="ARBA00022450"/>
    </source>
</evidence>
<proteinExistence type="predicted"/>
<keyword evidence="2" id="KW-0597">Phosphoprotein</keyword>
<evidence type="ECO:0000259" key="3">
    <source>
        <dbReference type="Pfam" id="PF07993"/>
    </source>
</evidence>
<dbReference type="Gene3D" id="3.40.50.720">
    <property type="entry name" value="NAD(P)-binding Rossmann-like Domain"/>
    <property type="match status" value="1"/>
</dbReference>
<dbReference type="Proteomes" id="UP001235341">
    <property type="component" value="Chromosome"/>
</dbReference>
<dbReference type="InterPro" id="IPR010080">
    <property type="entry name" value="Thioester_reductase-like_dom"/>
</dbReference>
<evidence type="ECO:0000256" key="2">
    <source>
        <dbReference type="ARBA" id="ARBA00022553"/>
    </source>
</evidence>
<dbReference type="NCBIfam" id="TIGR01746">
    <property type="entry name" value="Thioester-redct"/>
    <property type="match status" value="1"/>
</dbReference>